<protein>
    <submittedName>
        <fullName evidence="1">Uncharacterized protein</fullName>
    </submittedName>
</protein>
<sequence>MNAPTEIGFIPLTQTSLLDKSQLCTEEDDYLCDKAIWIASLSNGVTIYQDDDRAGREEPSAWKRLASYALDSNTNIIGMQLKFRSHVIDLPSNAKGYYFAHGISKTSGDVFERGYLVCGSVVDDEVNCKWYNIPELTVSREQNRPLSQLHAPFLILNPT</sequence>
<dbReference type="AlphaFoldDB" id="A0A381ZG20"/>
<proteinExistence type="predicted"/>
<gene>
    <name evidence="1" type="ORF">METZ01_LOCUS141024</name>
</gene>
<organism evidence="1">
    <name type="scientific">marine metagenome</name>
    <dbReference type="NCBI Taxonomy" id="408172"/>
    <lineage>
        <taxon>unclassified sequences</taxon>
        <taxon>metagenomes</taxon>
        <taxon>ecological metagenomes</taxon>
    </lineage>
</organism>
<dbReference type="EMBL" id="UINC01021174">
    <property type="protein sequence ID" value="SVA88170.1"/>
    <property type="molecule type" value="Genomic_DNA"/>
</dbReference>
<evidence type="ECO:0000313" key="1">
    <source>
        <dbReference type="EMBL" id="SVA88170.1"/>
    </source>
</evidence>
<name>A0A381ZG20_9ZZZZ</name>
<accession>A0A381ZG20</accession>
<reference evidence="1" key="1">
    <citation type="submission" date="2018-05" db="EMBL/GenBank/DDBJ databases">
        <authorList>
            <person name="Lanie J.A."/>
            <person name="Ng W.-L."/>
            <person name="Kazmierczak K.M."/>
            <person name="Andrzejewski T.M."/>
            <person name="Davidsen T.M."/>
            <person name="Wayne K.J."/>
            <person name="Tettelin H."/>
            <person name="Glass J.I."/>
            <person name="Rusch D."/>
            <person name="Podicherti R."/>
            <person name="Tsui H.-C.T."/>
            <person name="Winkler M.E."/>
        </authorList>
    </citation>
    <scope>NUCLEOTIDE SEQUENCE</scope>
</reference>